<organism evidence="2">
    <name type="scientific">Musca domestica</name>
    <name type="common">House fly</name>
    <dbReference type="NCBI Taxonomy" id="7370"/>
    <lineage>
        <taxon>Eukaryota</taxon>
        <taxon>Metazoa</taxon>
        <taxon>Ecdysozoa</taxon>
        <taxon>Arthropoda</taxon>
        <taxon>Hexapoda</taxon>
        <taxon>Insecta</taxon>
        <taxon>Pterygota</taxon>
        <taxon>Neoptera</taxon>
        <taxon>Endopterygota</taxon>
        <taxon>Diptera</taxon>
        <taxon>Brachycera</taxon>
        <taxon>Muscomorpha</taxon>
        <taxon>Muscoidea</taxon>
        <taxon>Muscidae</taxon>
        <taxon>Musca</taxon>
    </lineage>
</organism>
<gene>
    <name evidence="2" type="primary">101888626</name>
    <name evidence="4" type="synonym">LOC101888626</name>
</gene>
<dbReference type="KEGG" id="mde:101888626"/>
<name>A0A1I8MAP8_MUSDO</name>
<dbReference type="VEuPathDB" id="VectorBase:MDOMA2_017611"/>
<evidence type="ECO:0000313" key="2">
    <source>
        <dbReference type="EnsemblMetazoa" id="MDOA002942-PA"/>
    </source>
</evidence>
<keyword evidence="3" id="KW-1185">Reference proteome</keyword>
<dbReference type="OrthoDB" id="7883350at2759"/>
<dbReference type="eggNOG" id="ENOG502TBSC">
    <property type="taxonomic scope" value="Eukaryota"/>
</dbReference>
<dbReference type="RefSeq" id="XP_005176796.1">
    <property type="nucleotide sequence ID" value="XM_005176739.3"/>
</dbReference>
<evidence type="ECO:0000313" key="3">
    <source>
        <dbReference type="Proteomes" id="UP001652621"/>
    </source>
</evidence>
<proteinExistence type="predicted"/>
<feature type="compositionally biased region" description="Low complexity" evidence="1">
    <location>
        <begin position="93"/>
        <end position="122"/>
    </location>
</feature>
<protein>
    <submittedName>
        <fullName evidence="4">Uncharacterized protein LOC101888626</fullName>
    </submittedName>
</protein>
<dbReference type="Proteomes" id="UP001652621">
    <property type="component" value="Unplaced"/>
</dbReference>
<feature type="region of interest" description="Disordered" evidence="1">
    <location>
        <begin position="76"/>
        <end position="122"/>
    </location>
</feature>
<accession>A0A1I8MAP8</accession>
<evidence type="ECO:0000256" key="1">
    <source>
        <dbReference type="SAM" id="MobiDB-lite"/>
    </source>
</evidence>
<dbReference type="VEuPathDB" id="VectorBase:MDOA002942"/>
<reference evidence="4" key="2">
    <citation type="submission" date="2025-04" db="UniProtKB">
        <authorList>
            <consortium name="RefSeq"/>
        </authorList>
    </citation>
    <scope>IDENTIFICATION</scope>
    <source>
        <strain evidence="4">Aabys</strain>
    </source>
</reference>
<dbReference type="EnsemblMetazoa" id="MDOA002942-RA">
    <property type="protein sequence ID" value="MDOA002942-PA"/>
    <property type="gene ID" value="MDOA002942"/>
</dbReference>
<dbReference type="AlphaFoldDB" id="A0A1I8MAP8"/>
<reference evidence="2" key="1">
    <citation type="submission" date="2020-05" db="UniProtKB">
        <authorList>
            <consortium name="EnsemblMetazoa"/>
        </authorList>
    </citation>
    <scope>IDENTIFICATION</scope>
    <source>
        <strain evidence="2">Aabys</strain>
    </source>
</reference>
<evidence type="ECO:0000313" key="4">
    <source>
        <dbReference type="RefSeq" id="XP_005176796.1"/>
    </source>
</evidence>
<sequence>MSASDFDKIESALNEKYESVVKTALEQSNITDLKDFYKVYYDEKKAIDEECVTPTKKTPKLENFAEVFKLLDVHPPNLQKTKPKVPPMRERANSTISRSSTSSINDLSSSLSQKDSSTSSLNLATKYEEPTVKPSDTYKNFIMFQKQLKQVQQELEQQSVEKGYEVKLKQLGHFSQQLEKLLPSDKVGQPALTPEEEKILSELVEKMDDLNFIRTNHGLFCQQNNPIFNNSQRLDNVIDILSHCLISVNSFNLNV</sequence>
<dbReference type="STRING" id="7370.A0A1I8MAP8"/>